<keyword evidence="4 8" id="KW-0813">Transport</keyword>
<dbReference type="FunFam" id="2.60.40.10:FF:000196">
    <property type="entry name" value="Exocyst complex component 2"/>
    <property type="match status" value="1"/>
</dbReference>
<feature type="domain" description="Exocyst complex component EXOC2/Sec5 N-terminal" evidence="10">
    <location>
        <begin position="133"/>
        <end position="927"/>
    </location>
</feature>
<dbReference type="GO" id="GO:0006893">
    <property type="term" value="P:Golgi to plasma membrane transport"/>
    <property type="evidence" value="ECO:0007669"/>
    <property type="project" value="UniProtKB-UniRule"/>
</dbReference>
<evidence type="ECO:0000256" key="7">
    <source>
        <dbReference type="ARBA" id="ARBA00062534"/>
    </source>
</evidence>
<reference evidence="11" key="2">
    <citation type="submission" date="2020-02" db="EMBL/GenBank/DDBJ databases">
        <title>Esox lucius (northern pike) genome, fEsoLuc1, primary haplotype.</title>
        <authorList>
            <person name="Myers G."/>
            <person name="Karagic N."/>
            <person name="Meyer A."/>
            <person name="Pippel M."/>
            <person name="Reichard M."/>
            <person name="Winkler S."/>
            <person name="Tracey A."/>
            <person name="Sims Y."/>
            <person name="Howe K."/>
            <person name="Rhie A."/>
            <person name="Formenti G."/>
            <person name="Durbin R."/>
            <person name="Fedrigo O."/>
            <person name="Jarvis E.D."/>
        </authorList>
    </citation>
    <scope>NUCLEOTIDE SEQUENCE [LARGE SCALE GENOMIC DNA]</scope>
</reference>
<evidence type="ECO:0000256" key="2">
    <source>
        <dbReference type="ARBA" id="ARBA00010578"/>
    </source>
</evidence>
<evidence type="ECO:0000256" key="8">
    <source>
        <dbReference type="RuleBase" id="RU365069"/>
    </source>
</evidence>
<evidence type="ECO:0000313" key="11">
    <source>
        <dbReference type="Ensembl" id="ENSELUP00000000410.2"/>
    </source>
</evidence>
<dbReference type="Pfam" id="PF01833">
    <property type="entry name" value="TIG"/>
    <property type="match status" value="1"/>
</dbReference>
<gene>
    <name evidence="11" type="primary">EXOC2</name>
</gene>
<reference evidence="11" key="4">
    <citation type="submission" date="2025-09" db="UniProtKB">
        <authorList>
            <consortium name="Ensembl"/>
        </authorList>
    </citation>
    <scope>IDENTIFICATION</scope>
</reference>
<dbReference type="GO" id="GO:0007399">
    <property type="term" value="P:nervous system development"/>
    <property type="evidence" value="ECO:0007669"/>
    <property type="project" value="UniProtKB-ARBA"/>
</dbReference>
<dbReference type="InterPro" id="IPR002909">
    <property type="entry name" value="IPT_dom"/>
</dbReference>
<dbReference type="GO" id="GO:0000145">
    <property type="term" value="C:exocyst"/>
    <property type="evidence" value="ECO:0007669"/>
    <property type="project" value="UniProtKB-UniRule"/>
</dbReference>
<dbReference type="GeneTree" id="ENSGT00390000010872"/>
<dbReference type="InterPro" id="IPR039481">
    <property type="entry name" value="EXOC2/Sec5_N_dom"/>
</dbReference>
<keyword evidence="5 8" id="KW-0268">Exocytosis</keyword>
<dbReference type="Proteomes" id="UP000265140">
    <property type="component" value="Chromosome 8"/>
</dbReference>
<reference evidence="11" key="3">
    <citation type="submission" date="2025-08" db="UniProtKB">
        <authorList>
            <consortium name="Ensembl"/>
        </authorList>
    </citation>
    <scope>IDENTIFICATION</scope>
</reference>
<accession>A0A3P8X7Q1</accession>
<protein>
    <recommendedName>
        <fullName evidence="3 8">Exocyst complex component 2</fullName>
    </recommendedName>
</protein>
<organism evidence="11 12">
    <name type="scientific">Esox lucius</name>
    <name type="common">Northern pike</name>
    <dbReference type="NCBI Taxonomy" id="8010"/>
    <lineage>
        <taxon>Eukaryota</taxon>
        <taxon>Metazoa</taxon>
        <taxon>Chordata</taxon>
        <taxon>Craniata</taxon>
        <taxon>Vertebrata</taxon>
        <taxon>Euteleostomi</taxon>
        <taxon>Actinopterygii</taxon>
        <taxon>Neopterygii</taxon>
        <taxon>Teleostei</taxon>
        <taxon>Protacanthopterygii</taxon>
        <taxon>Esociformes</taxon>
        <taxon>Esocidae</taxon>
        <taxon>Esox</taxon>
    </lineage>
</organism>
<evidence type="ECO:0000256" key="4">
    <source>
        <dbReference type="ARBA" id="ARBA00022448"/>
    </source>
</evidence>
<dbReference type="InParanoid" id="A0A3P8X7Q1"/>
<dbReference type="STRING" id="8010.ENSELUP00000000410"/>
<evidence type="ECO:0000256" key="6">
    <source>
        <dbReference type="ARBA" id="ARBA00022927"/>
    </source>
</evidence>
<name>A0A3P8X7Q1_ESOLU</name>
<dbReference type="GO" id="GO:0015031">
    <property type="term" value="P:protein transport"/>
    <property type="evidence" value="ECO:0007669"/>
    <property type="project" value="UniProtKB-KW"/>
</dbReference>
<dbReference type="InterPro" id="IPR029175">
    <property type="entry name" value="EXOC2/Sec5"/>
</dbReference>
<dbReference type="Pfam" id="PF15469">
    <property type="entry name" value="Sec5"/>
    <property type="match status" value="1"/>
</dbReference>
<evidence type="ECO:0000313" key="12">
    <source>
        <dbReference type="Proteomes" id="UP000265140"/>
    </source>
</evidence>
<dbReference type="InterPro" id="IPR014756">
    <property type="entry name" value="Ig_E-set"/>
</dbReference>
<dbReference type="InterPro" id="IPR013783">
    <property type="entry name" value="Ig-like_fold"/>
</dbReference>
<dbReference type="PANTHER" id="PTHR13043:SF1">
    <property type="entry name" value="EXOCYST COMPLEX COMPONENT 2"/>
    <property type="match status" value="1"/>
</dbReference>
<reference evidence="12" key="1">
    <citation type="journal article" date="2014" name="PLoS ONE">
        <title>The genome and linkage map of the northern pike (Esox lucius): conserved synteny revealed between the salmonid sister group and the Neoteleostei.</title>
        <authorList>
            <person name="Rondeau E.B."/>
            <person name="Minkley D.R."/>
            <person name="Leong J.S."/>
            <person name="Messmer A.M."/>
            <person name="Jantzen J.R."/>
            <person name="von Schalburg K.R."/>
            <person name="Lemon C."/>
            <person name="Bird N.H."/>
            <person name="Koop B.F."/>
        </authorList>
    </citation>
    <scope>NUCLEOTIDE SEQUENCE</scope>
</reference>
<keyword evidence="6 8" id="KW-0653">Protein transport</keyword>
<comment type="subunit">
    <text evidence="7">The exocyst complex is composed of EXOC1, EXOC2, EXOC3, EXOC4, EXOC5, EXOC6, EXOC7 and EXOC8. Interacts with EXOC3L1. Interacts with GNEFR/DELGEF; this interaction occurs only in the presence of magnesium or manganese and is stimulated by dCTP or GTP. Interacts with RALA and RALB. Interacts with ARL13B; regulates ARL13B localization to the cilium membrane.</text>
</comment>
<dbReference type="Ensembl" id="ENSELUT00000019113.3">
    <property type="protein sequence ID" value="ENSELUP00000000410.2"/>
    <property type="gene ID" value="ENSELUG00000002012.3"/>
</dbReference>
<dbReference type="SUPFAM" id="SSF81296">
    <property type="entry name" value="E set domains"/>
    <property type="match status" value="1"/>
</dbReference>
<evidence type="ECO:0000259" key="10">
    <source>
        <dbReference type="Pfam" id="PF15469"/>
    </source>
</evidence>
<dbReference type="PANTHER" id="PTHR13043">
    <property type="entry name" value="EXOCYST COMPLEX COMPONENT SEC5"/>
    <property type="match status" value="1"/>
</dbReference>
<evidence type="ECO:0000256" key="1">
    <source>
        <dbReference type="ARBA" id="ARBA00002660"/>
    </source>
</evidence>
<dbReference type="AlphaFoldDB" id="A0A3P8X7Q1"/>
<evidence type="ECO:0000256" key="3">
    <source>
        <dbReference type="ARBA" id="ARBA00017526"/>
    </source>
</evidence>
<comment type="similarity">
    <text evidence="2 8">Belongs to the SEC5 family.</text>
</comment>
<evidence type="ECO:0000259" key="9">
    <source>
        <dbReference type="Pfam" id="PF01833"/>
    </source>
</evidence>
<dbReference type="GO" id="GO:0006887">
    <property type="term" value="P:exocytosis"/>
    <property type="evidence" value="ECO:0007669"/>
    <property type="project" value="UniProtKB-KW"/>
</dbReference>
<feature type="domain" description="IPT/TIG" evidence="9">
    <location>
        <begin position="8"/>
        <end position="90"/>
    </location>
</feature>
<dbReference type="Gene3D" id="2.60.40.10">
    <property type="entry name" value="Immunoglobulins"/>
    <property type="match status" value="1"/>
</dbReference>
<sequence>MSRARQPPLVTGISPNEGTSWTKVTIRGENLGTGPADLIGLSICGHNCLLTAEWMSASKIVCRVGPAKDDKGEIIVTTKSGGHGTSTVSFKLLKAEKIGILDQSAVWVDEMNYYDMRTDRNKGISPLSLRPSNPLGIDVDKGKIPLKDLEGMFPGVSGDFTSENFSATWYLIENHSATSFDQLRQAASNLKKQATTKNEGSLAYVKGGLSTFFEAQDALAAIHQRLESDGTERVEGSMTQRLENILNRASDTADTLFQEVLGRKDKADSTRNALNVLQRFKFLFNLPLNIERNIQKGDYDVVINDYEKAKSLFGNTEVPVFKKVYAEVETRIGALRSLLLDKLLETPSTLHDQKRYIRYLSDLHAPGDPAWQCISAQHKWILGLMQNCREEFINDPRAALGAIALDLDGDTRASALGRIRDTASLKRGVSLRSQRPNTWDHEAPQQVQFVEKLSDVVIGQLPNFWKLWISYVNGSLFSETGEKSGQVEKSKKNARQRQNDFKKMIEEVTHRLVKLVRGALLPSTLTEPELKLYGGWERKSGLTGPWLTQVIHTVRIIFEALVALEIPNDLLQVIQDLLLELRHNCLLVTLQHTKEDVRSLADKEDWVVDNEGVTSLPARFEQRMVQTLQSLKEPMETKPGEVNLLQLDQVQDQVAVLCVDIMKVREQTEKLCQEINEVFISCLEQLSTKRNGEPGRSGMSVDLVSPDLFSGVQEDFCPTPEQRLLIILSNCQHLEKHTFLNLAEHFERHGFTGTDKITQVSVQAVKELDESLFDNYIERKSDPIVGSLEPGIYAGYFDWRDCSTPTGVRNYLKEALVNIITVHAEVFTVCKELVPRVLTRIVDGVAEEMSRLMQCVSSFSKNGAIQARLEINALRDAVSSYLSSESQGSFKQALEALPQLHSGADRKLLEELLNTFKSSMQLQLTCFQPSSVQPVKR</sequence>
<evidence type="ECO:0000256" key="5">
    <source>
        <dbReference type="ARBA" id="ARBA00022483"/>
    </source>
</evidence>
<comment type="function">
    <text evidence="1 8">Component of the exocyst complex involved in the docking of exocytic vesicles with fusion sites on the plasma membrane.</text>
</comment>
<keyword evidence="12" id="KW-1185">Reference proteome</keyword>
<dbReference type="Bgee" id="ENSELUG00000002012">
    <property type="expression patterns" value="Expressed in head kidney and 14 other cell types or tissues"/>
</dbReference>
<comment type="subunit">
    <text evidence="8">Component of the exocyst complex.</text>
</comment>
<dbReference type="CDD" id="cd00603">
    <property type="entry name" value="IPT_PCSR"/>
    <property type="match status" value="1"/>
</dbReference>
<proteinExistence type="inferred from homology"/>
<dbReference type="OMA" id="RMWMDVD"/>